<dbReference type="EMBL" id="AUZZ01009437">
    <property type="protein sequence ID" value="EQD33626.1"/>
    <property type="molecule type" value="Genomic_DNA"/>
</dbReference>
<gene>
    <name evidence="2" type="ORF">B2A_13053</name>
</gene>
<evidence type="ECO:0000259" key="1">
    <source>
        <dbReference type="PROSITE" id="PS51462"/>
    </source>
</evidence>
<dbReference type="PANTHER" id="PTHR43222">
    <property type="entry name" value="NUDIX HYDROLASE 23"/>
    <property type="match status" value="1"/>
</dbReference>
<dbReference type="Gene3D" id="2.20.70.10">
    <property type="match status" value="1"/>
</dbReference>
<proteinExistence type="predicted"/>
<dbReference type="PROSITE" id="PS51462">
    <property type="entry name" value="NUDIX"/>
    <property type="match status" value="1"/>
</dbReference>
<dbReference type="InterPro" id="IPR015797">
    <property type="entry name" value="NUDIX_hydrolase-like_dom_sf"/>
</dbReference>
<comment type="caution">
    <text evidence="2">The sequence shown here is derived from an EMBL/GenBank/DDBJ whole genome shotgun (WGS) entry which is preliminary data.</text>
</comment>
<dbReference type="Gene3D" id="3.90.79.10">
    <property type="entry name" value="Nucleoside Triphosphate Pyrophosphohydrolase"/>
    <property type="match status" value="1"/>
</dbReference>
<dbReference type="PANTHER" id="PTHR43222:SF2">
    <property type="entry name" value="NUDIX HYDROLASE 23, CHLOROPLASTIC"/>
    <property type="match status" value="1"/>
</dbReference>
<feature type="domain" description="Nudix hydrolase" evidence="1">
    <location>
        <begin position="36"/>
        <end position="159"/>
    </location>
</feature>
<dbReference type="InterPro" id="IPR000086">
    <property type="entry name" value="NUDIX_hydrolase_dom"/>
</dbReference>
<dbReference type="Pfam" id="PF00293">
    <property type="entry name" value="NUDIX"/>
    <property type="match status" value="1"/>
</dbReference>
<organism evidence="2">
    <name type="scientific">mine drainage metagenome</name>
    <dbReference type="NCBI Taxonomy" id="410659"/>
    <lineage>
        <taxon>unclassified sequences</taxon>
        <taxon>metagenomes</taxon>
        <taxon>ecological metagenomes</taxon>
    </lineage>
</organism>
<accession>T0YE38</accession>
<evidence type="ECO:0000313" key="2">
    <source>
        <dbReference type="EMBL" id="EQD33626.1"/>
    </source>
</evidence>
<reference evidence="2" key="1">
    <citation type="submission" date="2013-08" db="EMBL/GenBank/DDBJ databases">
        <authorList>
            <person name="Mendez C."/>
            <person name="Richter M."/>
            <person name="Ferrer M."/>
            <person name="Sanchez J."/>
        </authorList>
    </citation>
    <scope>NUCLEOTIDE SEQUENCE</scope>
</reference>
<dbReference type="SUPFAM" id="SSF55811">
    <property type="entry name" value="Nudix"/>
    <property type="match status" value="1"/>
</dbReference>
<name>T0YE38_9ZZZZ</name>
<protein>
    <submittedName>
        <fullName evidence="2">MutT/nudix family protein</fullName>
    </submittedName>
</protein>
<dbReference type="InterPro" id="IPR029401">
    <property type="entry name" value="Nudix_N"/>
</dbReference>
<dbReference type="AlphaFoldDB" id="T0YE38"/>
<sequence>MSFCSQCGARLTVRVPPGDHLPRYVCEACGAVHYQNPRLVVGCVPEHAGRILICRRAIEPRRGYWTVPAGFLENGETLQEGAARESREEAQVEVEIGSLLSSCTCSMPIRSMLFFRADMRADEHGAGPESLETALVPVQDIPWADLAFPSTEFSLRRYLEDRAEQRETHHFATLQRRLT</sequence>
<dbReference type="Pfam" id="PF14803">
    <property type="entry name" value="Zn_ribbon_Nudix"/>
    <property type="match status" value="1"/>
</dbReference>
<reference evidence="2" key="2">
    <citation type="journal article" date="2014" name="ISME J.">
        <title>Microbial stratification in low pH oxic and suboxic macroscopic growths along an acid mine drainage.</title>
        <authorList>
            <person name="Mendez-Garcia C."/>
            <person name="Mesa V."/>
            <person name="Sprenger R.R."/>
            <person name="Richter M."/>
            <person name="Diez M.S."/>
            <person name="Solano J."/>
            <person name="Bargiela R."/>
            <person name="Golyshina O.V."/>
            <person name="Manteca A."/>
            <person name="Ramos J.L."/>
            <person name="Gallego J.R."/>
            <person name="Llorente I."/>
            <person name="Martins Dos Santos V.A."/>
            <person name="Jensen O.N."/>
            <person name="Pelaez A.I."/>
            <person name="Sanchez J."/>
            <person name="Ferrer M."/>
        </authorList>
    </citation>
    <scope>NUCLEOTIDE SEQUENCE</scope>
</reference>